<reference evidence="3" key="1">
    <citation type="submission" date="2006-10" db="EMBL/GenBank/DDBJ databases">
        <authorList>
            <person name="Amadeo P."/>
            <person name="Zhao Q."/>
            <person name="Wortman J."/>
            <person name="Fraser-Liggett C."/>
            <person name="Carlton J."/>
        </authorList>
    </citation>
    <scope>NUCLEOTIDE SEQUENCE</scope>
    <source>
        <strain evidence="3">G3</strain>
    </source>
</reference>
<evidence type="ECO:0000313" key="3">
    <source>
        <dbReference type="EMBL" id="EAY07026.1"/>
    </source>
</evidence>
<feature type="domain" description="Protein kinase" evidence="2">
    <location>
        <begin position="13"/>
        <end position="270"/>
    </location>
</feature>
<dbReference type="InterPro" id="IPR008271">
    <property type="entry name" value="Ser/Thr_kinase_AS"/>
</dbReference>
<dbReference type="PROSITE" id="PS50011">
    <property type="entry name" value="PROTEIN_KINASE_DOM"/>
    <property type="match status" value="1"/>
</dbReference>
<dbReference type="VEuPathDB" id="TrichDB:TVAGG3_0325200"/>
<evidence type="ECO:0000259" key="2">
    <source>
        <dbReference type="PROSITE" id="PS50011"/>
    </source>
</evidence>
<keyword evidence="3" id="KW-0808">Transferase</keyword>
<dbReference type="KEGG" id="tva:4764913"/>
<sequence>MDYVRPIIVRHGYSVERVLNNQQYESSYIVSKPDTGKQYCIKAIVLGHVDQAIISSFLEPNSTLLKRTAHPNIRSIQDYFIDTNCYFQVMEYIPKGSIRRYIDHAGKVSIDDLHSYTSHLLQAVNYIHSNQIAHHDIKPSNLMIDDFNRLKLSDIDLASYCVNGLCNSFHGSLQYIAPEVINQIPHDPFKADVWAIGVCLYEMATGVLPWRSTSLADLKNELSLGYYTFPSEIPYIIQALIQMCLIPNPNERCNLRDLLAVLQGVQQPPIPRMPRIKEIPSSQLSSRATPIKSGIGSNKVSSTGSLPPLKPRLNDL</sequence>
<feature type="compositionally biased region" description="Polar residues" evidence="1">
    <location>
        <begin position="295"/>
        <end position="305"/>
    </location>
</feature>
<dbReference type="Proteomes" id="UP000001542">
    <property type="component" value="Unassembled WGS sequence"/>
</dbReference>
<dbReference type="VEuPathDB" id="TrichDB:TVAG_311510"/>
<proteinExistence type="predicted"/>
<dbReference type="InterPro" id="IPR000719">
    <property type="entry name" value="Prot_kinase_dom"/>
</dbReference>
<dbReference type="SMR" id="A2EJV8"/>
<keyword evidence="3" id="KW-0418">Kinase</keyword>
<evidence type="ECO:0000256" key="1">
    <source>
        <dbReference type="SAM" id="MobiDB-lite"/>
    </source>
</evidence>
<dbReference type="InParanoid" id="A2EJV8"/>
<dbReference type="GO" id="GO:0005524">
    <property type="term" value="F:ATP binding"/>
    <property type="evidence" value="ECO:0007669"/>
    <property type="project" value="InterPro"/>
</dbReference>
<dbReference type="GO" id="GO:0004672">
    <property type="term" value="F:protein kinase activity"/>
    <property type="evidence" value="ECO:0007669"/>
    <property type="project" value="InterPro"/>
</dbReference>
<evidence type="ECO:0000313" key="4">
    <source>
        <dbReference type="Proteomes" id="UP000001542"/>
    </source>
</evidence>
<dbReference type="SUPFAM" id="SSF56112">
    <property type="entry name" value="Protein kinase-like (PK-like)"/>
    <property type="match status" value="1"/>
</dbReference>
<protein>
    <submittedName>
        <fullName evidence="3">AGC family protein kinase</fullName>
    </submittedName>
</protein>
<organism evidence="3 4">
    <name type="scientific">Trichomonas vaginalis (strain ATCC PRA-98 / G3)</name>
    <dbReference type="NCBI Taxonomy" id="412133"/>
    <lineage>
        <taxon>Eukaryota</taxon>
        <taxon>Metamonada</taxon>
        <taxon>Parabasalia</taxon>
        <taxon>Trichomonadida</taxon>
        <taxon>Trichomonadidae</taxon>
        <taxon>Trichomonas</taxon>
    </lineage>
</organism>
<dbReference type="PANTHER" id="PTHR24362">
    <property type="entry name" value="SERINE/THREONINE-PROTEIN KINASE NEK"/>
    <property type="match status" value="1"/>
</dbReference>
<dbReference type="eggNOG" id="KOG0583">
    <property type="taxonomic scope" value="Eukaryota"/>
</dbReference>
<dbReference type="STRING" id="5722.A2EJV8"/>
<gene>
    <name evidence="3" type="ORF">TVAG_311510</name>
</gene>
<dbReference type="InterPro" id="IPR011009">
    <property type="entry name" value="Kinase-like_dom_sf"/>
</dbReference>
<dbReference type="AlphaFoldDB" id="A2EJV8"/>
<dbReference type="OrthoDB" id="346907at2759"/>
<feature type="region of interest" description="Disordered" evidence="1">
    <location>
        <begin position="281"/>
        <end position="316"/>
    </location>
</feature>
<dbReference type="Pfam" id="PF00069">
    <property type="entry name" value="Pkinase"/>
    <property type="match status" value="1"/>
</dbReference>
<dbReference type="OMA" id="GYEMELI"/>
<dbReference type="EMBL" id="DS113409">
    <property type="protein sequence ID" value="EAY07026.1"/>
    <property type="molecule type" value="Genomic_DNA"/>
</dbReference>
<dbReference type="Gene3D" id="1.10.510.10">
    <property type="entry name" value="Transferase(Phosphotransferase) domain 1"/>
    <property type="match status" value="1"/>
</dbReference>
<dbReference type="SMART" id="SM00220">
    <property type="entry name" value="S_TKc"/>
    <property type="match status" value="1"/>
</dbReference>
<dbReference type="RefSeq" id="XP_001319249.1">
    <property type="nucleotide sequence ID" value="XM_001319214.1"/>
</dbReference>
<dbReference type="PANTHER" id="PTHR24362:SF309">
    <property type="entry name" value="PROTEIN KINASE DOMAIN-CONTAINING PROTEIN"/>
    <property type="match status" value="1"/>
</dbReference>
<name>A2EJV8_TRIV3</name>
<dbReference type="PROSITE" id="PS00108">
    <property type="entry name" value="PROTEIN_KINASE_ST"/>
    <property type="match status" value="1"/>
</dbReference>
<keyword evidence="4" id="KW-1185">Reference proteome</keyword>
<accession>A2EJV8</accession>
<reference evidence="3" key="2">
    <citation type="journal article" date="2007" name="Science">
        <title>Draft genome sequence of the sexually transmitted pathogen Trichomonas vaginalis.</title>
        <authorList>
            <person name="Carlton J.M."/>
            <person name="Hirt R.P."/>
            <person name="Silva J.C."/>
            <person name="Delcher A.L."/>
            <person name="Schatz M."/>
            <person name="Zhao Q."/>
            <person name="Wortman J.R."/>
            <person name="Bidwell S.L."/>
            <person name="Alsmark U.C.M."/>
            <person name="Besteiro S."/>
            <person name="Sicheritz-Ponten T."/>
            <person name="Noel C.J."/>
            <person name="Dacks J.B."/>
            <person name="Foster P.G."/>
            <person name="Simillion C."/>
            <person name="Van de Peer Y."/>
            <person name="Miranda-Saavedra D."/>
            <person name="Barton G.J."/>
            <person name="Westrop G.D."/>
            <person name="Mueller S."/>
            <person name="Dessi D."/>
            <person name="Fiori P.L."/>
            <person name="Ren Q."/>
            <person name="Paulsen I."/>
            <person name="Zhang H."/>
            <person name="Bastida-Corcuera F.D."/>
            <person name="Simoes-Barbosa A."/>
            <person name="Brown M.T."/>
            <person name="Hayes R.D."/>
            <person name="Mukherjee M."/>
            <person name="Okumura C.Y."/>
            <person name="Schneider R."/>
            <person name="Smith A.J."/>
            <person name="Vanacova S."/>
            <person name="Villalvazo M."/>
            <person name="Haas B.J."/>
            <person name="Pertea M."/>
            <person name="Feldblyum T.V."/>
            <person name="Utterback T.R."/>
            <person name="Shu C.L."/>
            <person name="Osoegawa K."/>
            <person name="de Jong P.J."/>
            <person name="Hrdy I."/>
            <person name="Horvathova L."/>
            <person name="Zubacova Z."/>
            <person name="Dolezal P."/>
            <person name="Malik S.B."/>
            <person name="Logsdon J.M. Jr."/>
            <person name="Henze K."/>
            <person name="Gupta A."/>
            <person name="Wang C.C."/>
            <person name="Dunne R.L."/>
            <person name="Upcroft J.A."/>
            <person name="Upcroft P."/>
            <person name="White O."/>
            <person name="Salzberg S.L."/>
            <person name="Tang P."/>
            <person name="Chiu C.-H."/>
            <person name="Lee Y.-S."/>
            <person name="Embley T.M."/>
            <person name="Coombs G.H."/>
            <person name="Mottram J.C."/>
            <person name="Tachezy J."/>
            <person name="Fraser-Liggett C.M."/>
            <person name="Johnson P.J."/>
        </authorList>
    </citation>
    <scope>NUCLEOTIDE SEQUENCE [LARGE SCALE GENOMIC DNA]</scope>
    <source>
        <strain evidence="3">G3</strain>
    </source>
</reference>